<keyword evidence="4" id="KW-0862">Zinc</keyword>
<reference evidence="7" key="1">
    <citation type="submission" date="2016-05" db="EMBL/GenBank/DDBJ databases">
        <title>Microbial consortia oxidize butane by reversing methanogenesis.</title>
        <authorList>
            <person name="Laso-Perez R."/>
            <person name="Richter M."/>
            <person name="Wegener G."/>
            <person name="Musat F."/>
        </authorList>
    </citation>
    <scope>NUCLEOTIDE SEQUENCE [LARGE SCALE GENOMIC DNA]</scope>
    <source>
        <strain evidence="7">BOX2</strain>
    </source>
</reference>
<comment type="caution">
    <text evidence="7">The sequence shown here is derived from an EMBL/GenBank/DDBJ whole genome shotgun (WGS) entry which is preliminary data.</text>
</comment>
<evidence type="ECO:0000256" key="2">
    <source>
        <dbReference type="ARBA" id="ARBA00022723"/>
    </source>
</evidence>
<dbReference type="EMBL" id="LYOS01000004">
    <property type="protein sequence ID" value="OFV67410.1"/>
    <property type="molecule type" value="Genomic_DNA"/>
</dbReference>
<keyword evidence="3" id="KW-0378">Hydrolase</keyword>
<evidence type="ECO:0000313" key="7">
    <source>
        <dbReference type="EMBL" id="OFV67410.1"/>
    </source>
</evidence>
<name>A0A1F2P7W5_9EURY</name>
<keyword evidence="5" id="KW-0482">Metalloprotease</keyword>
<evidence type="ECO:0000256" key="4">
    <source>
        <dbReference type="ARBA" id="ARBA00022833"/>
    </source>
</evidence>
<dbReference type="Proteomes" id="UP000186940">
    <property type="component" value="Unassembled WGS sequence"/>
</dbReference>
<dbReference type="AlphaFoldDB" id="A0A1F2P7W5"/>
<evidence type="ECO:0000256" key="3">
    <source>
        <dbReference type="ARBA" id="ARBA00022801"/>
    </source>
</evidence>
<dbReference type="GO" id="GO:0008237">
    <property type="term" value="F:metallopeptidase activity"/>
    <property type="evidence" value="ECO:0007669"/>
    <property type="project" value="UniProtKB-KW"/>
</dbReference>
<proteinExistence type="predicted"/>
<evidence type="ECO:0000256" key="5">
    <source>
        <dbReference type="ARBA" id="ARBA00023049"/>
    </source>
</evidence>
<dbReference type="GO" id="GO:0046872">
    <property type="term" value="F:metal ion binding"/>
    <property type="evidence" value="ECO:0007669"/>
    <property type="project" value="UniProtKB-KW"/>
</dbReference>
<protein>
    <recommendedName>
        <fullName evidence="6">JAB domain-containing protein</fullName>
    </recommendedName>
</protein>
<dbReference type="GO" id="GO:0006508">
    <property type="term" value="P:proteolysis"/>
    <property type="evidence" value="ECO:0007669"/>
    <property type="project" value="UniProtKB-KW"/>
</dbReference>
<dbReference type="Gene3D" id="3.40.140.10">
    <property type="entry name" value="Cytidine Deaminase, domain 2"/>
    <property type="match status" value="1"/>
</dbReference>
<keyword evidence="2" id="KW-0479">Metal-binding</keyword>
<dbReference type="SUPFAM" id="SSF102712">
    <property type="entry name" value="JAB1/MPN domain"/>
    <property type="match status" value="1"/>
</dbReference>
<organism evidence="7 8">
    <name type="scientific">Candidatus Syntropharchaeum caldarium</name>
    <dbReference type="NCBI Taxonomy" id="1838285"/>
    <lineage>
        <taxon>Archaea</taxon>
        <taxon>Methanobacteriati</taxon>
        <taxon>Methanobacteriota</taxon>
        <taxon>Stenosarchaea group</taxon>
        <taxon>Methanomicrobia</taxon>
        <taxon>Methanosarcinales</taxon>
        <taxon>ANME-2 cluster</taxon>
        <taxon>Candidatus Syntropharchaeum</taxon>
    </lineage>
</organism>
<dbReference type="CDD" id="cd08072">
    <property type="entry name" value="MPN_archaeal"/>
    <property type="match status" value="1"/>
</dbReference>
<dbReference type="InterPro" id="IPR028090">
    <property type="entry name" value="JAB_dom_prok"/>
</dbReference>
<sequence>MSTEAIYVAKKTEIKGIARDTLEFILNASKSSHPEEFAGLLEEVDGVITNVILLPGTISSSMGARIQFDMMPLHLSSVGSVHSHPTPNNHPSKADLHFFARKGDYHIIVGYPYSNESWACYNAKGEERNLKVLDLVPDPSSESDTIW</sequence>
<accession>A0A1F2P7W5</accession>
<keyword evidence="8" id="KW-1185">Reference proteome</keyword>
<evidence type="ECO:0000256" key="1">
    <source>
        <dbReference type="ARBA" id="ARBA00022670"/>
    </source>
</evidence>
<gene>
    <name evidence="7" type="ORF">SCAL_001328</name>
</gene>
<evidence type="ECO:0000259" key="6">
    <source>
        <dbReference type="Pfam" id="PF14464"/>
    </source>
</evidence>
<dbReference type="STRING" id="1838285.SCAL_001328"/>
<dbReference type="Pfam" id="PF14464">
    <property type="entry name" value="Prok-JAB"/>
    <property type="match status" value="1"/>
</dbReference>
<evidence type="ECO:0000313" key="8">
    <source>
        <dbReference type="Proteomes" id="UP000186940"/>
    </source>
</evidence>
<feature type="domain" description="JAB" evidence="6">
    <location>
        <begin position="25"/>
        <end position="120"/>
    </location>
</feature>
<keyword evidence="1" id="KW-0645">Protease</keyword>